<evidence type="ECO:0000259" key="7">
    <source>
        <dbReference type="PROSITE" id="PS50110"/>
    </source>
</evidence>
<dbReference type="AlphaFoldDB" id="A0A561U6W7"/>
<evidence type="ECO:0000256" key="1">
    <source>
        <dbReference type="ARBA" id="ARBA00022553"/>
    </source>
</evidence>
<evidence type="ECO:0000256" key="5">
    <source>
        <dbReference type="PROSITE-ProRule" id="PRU00169"/>
    </source>
</evidence>
<comment type="caution">
    <text evidence="8">The sequence shown here is derived from an EMBL/GenBank/DDBJ whole genome shotgun (WGS) entry which is preliminary data.</text>
</comment>
<feature type="domain" description="HTH luxR-type" evidence="6">
    <location>
        <begin position="144"/>
        <end position="209"/>
    </location>
</feature>
<name>A0A561U6W7_9PSEU</name>
<protein>
    <submittedName>
        <fullName evidence="8">LuxR family two component transcriptional regulator</fullName>
    </submittedName>
</protein>
<dbReference type="Pfam" id="PF00072">
    <property type="entry name" value="Response_reg"/>
    <property type="match status" value="1"/>
</dbReference>
<dbReference type="CDD" id="cd17535">
    <property type="entry name" value="REC_NarL-like"/>
    <property type="match status" value="1"/>
</dbReference>
<dbReference type="InterPro" id="IPR011006">
    <property type="entry name" value="CheY-like_superfamily"/>
</dbReference>
<dbReference type="InterPro" id="IPR001789">
    <property type="entry name" value="Sig_transdc_resp-reg_receiver"/>
</dbReference>
<evidence type="ECO:0000313" key="8">
    <source>
        <dbReference type="EMBL" id="TWF95105.1"/>
    </source>
</evidence>
<gene>
    <name evidence="8" type="ORF">FHU35_1295</name>
</gene>
<proteinExistence type="predicted"/>
<sequence>MRVVVVDDEPMVCDFLRVILTSSGQVTVDAVAHDGAEGLAATQQHRPDLVLMDLRMPHVDGITATARIRALPDPPVVVAMTTLDTDQHVRDALDAGASGFLLKTTPPNQLVPLVVAAATGASVLSEQALQRLRDQRPAEPERVPDPEIQALPERERQVLALVAEGLSNADIAARLYLSEGTVKGHVSRLMTALGCENRTQLALRAVRPT</sequence>
<dbReference type="EMBL" id="VIWX01000002">
    <property type="protein sequence ID" value="TWF95105.1"/>
    <property type="molecule type" value="Genomic_DNA"/>
</dbReference>
<keyword evidence="2" id="KW-0805">Transcription regulation</keyword>
<evidence type="ECO:0000256" key="2">
    <source>
        <dbReference type="ARBA" id="ARBA00023015"/>
    </source>
</evidence>
<dbReference type="SUPFAM" id="SSF46894">
    <property type="entry name" value="C-terminal effector domain of the bipartite response regulators"/>
    <property type="match status" value="1"/>
</dbReference>
<dbReference type="InterPro" id="IPR016032">
    <property type="entry name" value="Sig_transdc_resp-reg_C-effctor"/>
</dbReference>
<dbReference type="PRINTS" id="PR00038">
    <property type="entry name" value="HTHLUXR"/>
</dbReference>
<dbReference type="InterPro" id="IPR058245">
    <property type="entry name" value="NreC/VraR/RcsB-like_REC"/>
</dbReference>
<dbReference type="InterPro" id="IPR000792">
    <property type="entry name" value="Tscrpt_reg_LuxR_C"/>
</dbReference>
<dbReference type="GO" id="GO:0000160">
    <property type="term" value="P:phosphorelay signal transduction system"/>
    <property type="evidence" value="ECO:0007669"/>
    <property type="project" value="InterPro"/>
</dbReference>
<dbReference type="Gene3D" id="3.40.50.2300">
    <property type="match status" value="1"/>
</dbReference>
<dbReference type="SMART" id="SM00421">
    <property type="entry name" value="HTH_LUXR"/>
    <property type="match status" value="1"/>
</dbReference>
<keyword evidence="4" id="KW-0804">Transcription</keyword>
<keyword evidence="3" id="KW-0238">DNA-binding</keyword>
<dbReference type="GO" id="GO:0003677">
    <property type="term" value="F:DNA binding"/>
    <property type="evidence" value="ECO:0007669"/>
    <property type="project" value="UniProtKB-KW"/>
</dbReference>
<dbReference type="GO" id="GO:0006355">
    <property type="term" value="P:regulation of DNA-templated transcription"/>
    <property type="evidence" value="ECO:0007669"/>
    <property type="project" value="InterPro"/>
</dbReference>
<evidence type="ECO:0000313" key="9">
    <source>
        <dbReference type="Proteomes" id="UP000316184"/>
    </source>
</evidence>
<reference evidence="8 9" key="1">
    <citation type="submission" date="2019-06" db="EMBL/GenBank/DDBJ databases">
        <title>Sequencing the genomes of 1000 actinobacteria strains.</title>
        <authorList>
            <person name="Klenk H.-P."/>
        </authorList>
    </citation>
    <scope>NUCLEOTIDE SEQUENCE [LARGE SCALE GENOMIC DNA]</scope>
    <source>
        <strain evidence="8 9">DSM 46699</strain>
    </source>
</reference>
<organism evidence="8 9">
    <name type="scientific">Saccharopolyspora dendranthemae</name>
    <dbReference type="NCBI Taxonomy" id="1181886"/>
    <lineage>
        <taxon>Bacteria</taxon>
        <taxon>Bacillati</taxon>
        <taxon>Actinomycetota</taxon>
        <taxon>Actinomycetes</taxon>
        <taxon>Pseudonocardiales</taxon>
        <taxon>Pseudonocardiaceae</taxon>
        <taxon>Saccharopolyspora</taxon>
    </lineage>
</organism>
<feature type="domain" description="Response regulatory" evidence="7">
    <location>
        <begin position="2"/>
        <end position="118"/>
    </location>
</feature>
<keyword evidence="9" id="KW-1185">Reference proteome</keyword>
<evidence type="ECO:0000256" key="3">
    <source>
        <dbReference type="ARBA" id="ARBA00023125"/>
    </source>
</evidence>
<dbReference type="CDD" id="cd06170">
    <property type="entry name" value="LuxR_C_like"/>
    <property type="match status" value="1"/>
</dbReference>
<feature type="modified residue" description="4-aspartylphosphate" evidence="5">
    <location>
        <position position="53"/>
    </location>
</feature>
<evidence type="ECO:0000256" key="4">
    <source>
        <dbReference type="ARBA" id="ARBA00023163"/>
    </source>
</evidence>
<dbReference type="SMART" id="SM00448">
    <property type="entry name" value="REC"/>
    <property type="match status" value="1"/>
</dbReference>
<dbReference type="PANTHER" id="PTHR43214">
    <property type="entry name" value="TWO-COMPONENT RESPONSE REGULATOR"/>
    <property type="match status" value="1"/>
</dbReference>
<dbReference type="InterPro" id="IPR039420">
    <property type="entry name" value="WalR-like"/>
</dbReference>
<accession>A0A561U6W7</accession>
<dbReference type="PROSITE" id="PS50043">
    <property type="entry name" value="HTH_LUXR_2"/>
    <property type="match status" value="1"/>
</dbReference>
<keyword evidence="1 5" id="KW-0597">Phosphoprotein</keyword>
<dbReference type="Proteomes" id="UP000316184">
    <property type="component" value="Unassembled WGS sequence"/>
</dbReference>
<dbReference type="SUPFAM" id="SSF52172">
    <property type="entry name" value="CheY-like"/>
    <property type="match status" value="1"/>
</dbReference>
<dbReference type="PANTHER" id="PTHR43214:SF24">
    <property type="entry name" value="TRANSCRIPTIONAL REGULATORY PROTEIN NARL-RELATED"/>
    <property type="match status" value="1"/>
</dbReference>
<evidence type="ECO:0000259" key="6">
    <source>
        <dbReference type="PROSITE" id="PS50043"/>
    </source>
</evidence>
<dbReference type="Pfam" id="PF00196">
    <property type="entry name" value="GerE"/>
    <property type="match status" value="1"/>
</dbReference>
<dbReference type="PROSITE" id="PS50110">
    <property type="entry name" value="RESPONSE_REGULATORY"/>
    <property type="match status" value="1"/>
</dbReference>